<name>K5VBV8_PHACS</name>
<sequence>MDASSEQLNIRFPKPTIVSSSIAPIPTIDPGRTPETTQAVLDCLKDNHQRFHIFFNDWGFHNHASHHLLAIYAMGASPEVIRGAYDTHIAYQRPSKDRVCAATIDGKNWKDHLGDELYYQAYVAFFSQLLLSQDTKGFPAILEDYVFSTDANFVAGKNGAKPQMLGRFYSSLFHTLIHIAYGAEFGLPGLSAEGLAKCAVQSLDIEDVFAPEFFDVGSVDALASRLSSKAPSADVHALTILSRIEKDTDFAPDNFTFPDRRNLGSVYGVILSQADGKLSKYCDEWSKTVIPDRDVLKRKFEELVWMNTVVYGVGGWEGRALGEDSKGKFNADILLMHSVTSALMIASLLNTLGLDSAVLLLRAYFTFSILGYTARGRPALPVKEFYANTSPYPSPPDAPLTAAKDTIEPSTAPNPWLPIVQTTLVHPDEHLCKMQRALMHFAGCYGDTDPGALAHSGLQGAEVLDGTLFARVAVLTADRLRWMREGEEKQGWDHSGFAEGYKL</sequence>
<evidence type="ECO:0008006" key="4">
    <source>
        <dbReference type="Google" id="ProtNLM"/>
    </source>
</evidence>
<organism evidence="2 3">
    <name type="scientific">Phanerochaete carnosa (strain HHB-10118-sp)</name>
    <name type="common">White-rot fungus</name>
    <name type="synonym">Peniophora carnosa</name>
    <dbReference type="NCBI Taxonomy" id="650164"/>
    <lineage>
        <taxon>Eukaryota</taxon>
        <taxon>Fungi</taxon>
        <taxon>Dikarya</taxon>
        <taxon>Basidiomycota</taxon>
        <taxon>Agaricomycotina</taxon>
        <taxon>Agaricomycetes</taxon>
        <taxon>Polyporales</taxon>
        <taxon>Phanerochaetaceae</taxon>
        <taxon>Phanerochaete</taxon>
    </lineage>
</organism>
<dbReference type="KEGG" id="pco:PHACADRAFT_266276"/>
<dbReference type="InterPro" id="IPR025337">
    <property type="entry name" value="Questin_oxidase-like"/>
</dbReference>
<dbReference type="HOGENOM" id="CLU_019145_1_0_1"/>
<dbReference type="Proteomes" id="UP000008370">
    <property type="component" value="Unassembled WGS sequence"/>
</dbReference>
<dbReference type="GO" id="GO:0016491">
    <property type="term" value="F:oxidoreductase activity"/>
    <property type="evidence" value="ECO:0007669"/>
    <property type="project" value="UniProtKB-KW"/>
</dbReference>
<dbReference type="GeneID" id="18919356"/>
<dbReference type="PANTHER" id="PTHR35870">
    <property type="entry name" value="PROTEIN, PUTATIVE (AFU_ORTHOLOGUE AFUA_5G03330)-RELATED"/>
    <property type="match status" value="1"/>
</dbReference>
<dbReference type="OrthoDB" id="10004862at2759"/>
<keyword evidence="3" id="KW-1185">Reference proteome</keyword>
<dbReference type="EMBL" id="JH930903">
    <property type="protein sequence ID" value="EKM48588.1"/>
    <property type="molecule type" value="Genomic_DNA"/>
</dbReference>
<dbReference type="AlphaFoldDB" id="K5VBV8"/>
<evidence type="ECO:0000313" key="3">
    <source>
        <dbReference type="Proteomes" id="UP000008370"/>
    </source>
</evidence>
<dbReference type="PANTHER" id="PTHR35870:SF1">
    <property type="entry name" value="PROTEIN, PUTATIVE (AFU_ORTHOLOGUE AFUA_5G03330)-RELATED"/>
    <property type="match status" value="1"/>
</dbReference>
<evidence type="ECO:0000256" key="1">
    <source>
        <dbReference type="ARBA" id="ARBA00023002"/>
    </source>
</evidence>
<keyword evidence="1" id="KW-0560">Oxidoreductase</keyword>
<dbReference type="InParanoid" id="K5VBV8"/>
<accession>K5VBV8</accession>
<proteinExistence type="predicted"/>
<dbReference type="Pfam" id="PF14027">
    <property type="entry name" value="Questin_oxidase"/>
    <property type="match status" value="1"/>
</dbReference>
<protein>
    <recommendedName>
        <fullName evidence="4">Oxidoreductase AflY</fullName>
    </recommendedName>
</protein>
<dbReference type="RefSeq" id="XP_007402860.1">
    <property type="nucleotide sequence ID" value="XM_007402798.1"/>
</dbReference>
<evidence type="ECO:0000313" key="2">
    <source>
        <dbReference type="EMBL" id="EKM48588.1"/>
    </source>
</evidence>
<gene>
    <name evidence="2" type="ORF">PHACADRAFT_266276</name>
</gene>
<reference evidence="2 3" key="1">
    <citation type="journal article" date="2012" name="BMC Genomics">
        <title>Comparative genomics of the white-rot fungi, Phanerochaete carnosa and P. chrysosporium, to elucidate the genetic basis of the distinct wood types they colonize.</title>
        <authorList>
            <person name="Suzuki H."/>
            <person name="MacDonald J."/>
            <person name="Syed K."/>
            <person name="Salamov A."/>
            <person name="Hori C."/>
            <person name="Aerts A."/>
            <person name="Henrissat B."/>
            <person name="Wiebenga A."/>
            <person name="vanKuyk P.A."/>
            <person name="Barry K."/>
            <person name="Lindquist E."/>
            <person name="LaButti K."/>
            <person name="Lapidus A."/>
            <person name="Lucas S."/>
            <person name="Coutinho P."/>
            <person name="Gong Y."/>
            <person name="Samejima M."/>
            <person name="Mahadevan R."/>
            <person name="Abou-Zaid M."/>
            <person name="de Vries R.P."/>
            <person name="Igarashi K."/>
            <person name="Yadav J.S."/>
            <person name="Grigoriev I.V."/>
            <person name="Master E.R."/>
        </authorList>
    </citation>
    <scope>NUCLEOTIDE SEQUENCE [LARGE SCALE GENOMIC DNA]</scope>
    <source>
        <strain evidence="2 3">HHB-10118-sp</strain>
    </source>
</reference>